<keyword evidence="2" id="KW-1185">Reference proteome</keyword>
<evidence type="ECO:0000313" key="2">
    <source>
        <dbReference type="Proteomes" id="UP000265520"/>
    </source>
</evidence>
<dbReference type="PANTHER" id="PTHR48246:SF1">
    <property type="entry name" value="PROTEIN, PUTATIVE-RELATED"/>
    <property type="match status" value="1"/>
</dbReference>
<sequence>MDAKPDNITLTAEFYRNNEDHSNKRGKFIQAWRSIRRVDGNQLGR</sequence>
<protein>
    <submittedName>
        <fullName evidence="1">Uncharacterized protein</fullName>
    </submittedName>
</protein>
<dbReference type="PANTHER" id="PTHR48246">
    <property type="entry name" value="PROTEIN, PUTATIVE-RELATED"/>
    <property type="match status" value="1"/>
</dbReference>
<organism evidence="1 2">
    <name type="scientific">Trifolium medium</name>
    <dbReference type="NCBI Taxonomy" id="97028"/>
    <lineage>
        <taxon>Eukaryota</taxon>
        <taxon>Viridiplantae</taxon>
        <taxon>Streptophyta</taxon>
        <taxon>Embryophyta</taxon>
        <taxon>Tracheophyta</taxon>
        <taxon>Spermatophyta</taxon>
        <taxon>Magnoliopsida</taxon>
        <taxon>eudicotyledons</taxon>
        <taxon>Gunneridae</taxon>
        <taxon>Pentapetalae</taxon>
        <taxon>rosids</taxon>
        <taxon>fabids</taxon>
        <taxon>Fabales</taxon>
        <taxon>Fabaceae</taxon>
        <taxon>Papilionoideae</taxon>
        <taxon>50 kb inversion clade</taxon>
        <taxon>NPAAA clade</taxon>
        <taxon>Hologalegina</taxon>
        <taxon>IRL clade</taxon>
        <taxon>Trifolieae</taxon>
        <taxon>Trifolium</taxon>
    </lineage>
</organism>
<evidence type="ECO:0000313" key="1">
    <source>
        <dbReference type="EMBL" id="MCI87131.1"/>
    </source>
</evidence>
<dbReference type="EMBL" id="LXQA011158301">
    <property type="protein sequence ID" value="MCI87131.1"/>
    <property type="molecule type" value="Genomic_DNA"/>
</dbReference>
<feature type="non-terminal residue" evidence="1">
    <location>
        <position position="45"/>
    </location>
</feature>
<reference evidence="1 2" key="1">
    <citation type="journal article" date="2018" name="Front. Plant Sci.">
        <title>Red Clover (Trifolium pratense) and Zigzag Clover (T. medium) - A Picture of Genomic Similarities and Differences.</title>
        <authorList>
            <person name="Dluhosova J."/>
            <person name="Istvanek J."/>
            <person name="Nedelnik J."/>
            <person name="Repkova J."/>
        </authorList>
    </citation>
    <scope>NUCLEOTIDE SEQUENCE [LARGE SCALE GENOMIC DNA]</scope>
    <source>
        <strain evidence="2">cv. 10/8</strain>
        <tissue evidence="1">Leaf</tissue>
    </source>
</reference>
<dbReference type="AlphaFoldDB" id="A0A392VJI6"/>
<name>A0A392VJI6_9FABA</name>
<dbReference type="Proteomes" id="UP000265520">
    <property type="component" value="Unassembled WGS sequence"/>
</dbReference>
<accession>A0A392VJI6</accession>
<comment type="caution">
    <text evidence="1">The sequence shown here is derived from an EMBL/GenBank/DDBJ whole genome shotgun (WGS) entry which is preliminary data.</text>
</comment>
<proteinExistence type="predicted"/>